<keyword evidence="2" id="KW-1133">Transmembrane helix</keyword>
<dbReference type="EMBL" id="JAGFNP010000009">
    <property type="protein sequence ID" value="MBO3734346.1"/>
    <property type="molecule type" value="Genomic_DNA"/>
</dbReference>
<sequence length="510" mass="54034">MEHHDHTERLLLQGRPDDPAPPSAVDIKRVMSRGYRAQARRNAAIGGASAAGIAAIAAVLALSLTGLGDDGQAPDAAQTFPPGEPFDFDPATAAYPSVHPVFGTVDPVGRELNTAAKDAFGELAVDAGIFDADALDYEFPSDEAALEVMGEHDLDYYSALSDLGFNQEQFNFAPRGLDAKGGQAYLRAYVALDSDEEAEHLAYRISGYQPGGWTAEPGPTGDVAFPQHLISDEAVWTDEAPEFATETLGDGRVLMTADHGCALEAAVVYPNGSALTSRWDLDCHGQGREMSLEDLSTAMLAMPQIDYDTSELAPVEFLDMPPAWPADESWPQAADADAQASLDAAVAVIEGVYGETEQHGGSAVGLHTGSGEVVQRTYTADVTLPLNDSLDIPISMNVRYYLPGGWLPGLPPEGAGTGPYLIDCGAPGDGKDDQCAQSELDGRTVATRTWCIDDEHCSWFIGVFDESGWAVVIETGVGGGMVEGYGLEELTELATALPAPVYDPAEYETD</sequence>
<name>A0ABS3U6H2_9ACTN</name>
<reference evidence="3 4" key="1">
    <citation type="submission" date="2021-03" db="EMBL/GenBank/DDBJ databases">
        <title>Glycomyces sp. nov., a novel actinomycete isolated from soil.</title>
        <authorList>
            <person name="Yang X."/>
            <person name="Xu X."/>
        </authorList>
    </citation>
    <scope>NUCLEOTIDE SEQUENCE [LARGE SCALE GENOMIC DNA]</scope>
    <source>
        <strain evidence="3 4">NEAU-S30</strain>
    </source>
</reference>
<evidence type="ECO:0000256" key="1">
    <source>
        <dbReference type="SAM" id="MobiDB-lite"/>
    </source>
</evidence>
<dbReference type="Proteomes" id="UP000681341">
    <property type="component" value="Unassembled WGS sequence"/>
</dbReference>
<evidence type="ECO:0000256" key="2">
    <source>
        <dbReference type="SAM" id="Phobius"/>
    </source>
</evidence>
<accession>A0ABS3U6H2</accession>
<keyword evidence="2" id="KW-0812">Transmembrane</keyword>
<protein>
    <submittedName>
        <fullName evidence="3">Uncharacterized protein</fullName>
    </submittedName>
</protein>
<gene>
    <name evidence="3" type="ORF">J5V16_16070</name>
</gene>
<comment type="caution">
    <text evidence="3">The sequence shown here is derived from an EMBL/GenBank/DDBJ whole genome shotgun (WGS) entry which is preliminary data.</text>
</comment>
<keyword evidence="2" id="KW-0472">Membrane</keyword>
<evidence type="ECO:0000313" key="3">
    <source>
        <dbReference type="EMBL" id="MBO3734346.1"/>
    </source>
</evidence>
<feature type="transmembrane region" description="Helical" evidence="2">
    <location>
        <begin position="43"/>
        <end position="64"/>
    </location>
</feature>
<evidence type="ECO:0000313" key="4">
    <source>
        <dbReference type="Proteomes" id="UP000681341"/>
    </source>
</evidence>
<feature type="region of interest" description="Disordered" evidence="1">
    <location>
        <begin position="1"/>
        <end position="23"/>
    </location>
</feature>
<proteinExistence type="predicted"/>
<organism evidence="3 4">
    <name type="scientific">Glycomyces niveus</name>
    <dbReference type="NCBI Taxonomy" id="2820287"/>
    <lineage>
        <taxon>Bacteria</taxon>
        <taxon>Bacillati</taxon>
        <taxon>Actinomycetota</taxon>
        <taxon>Actinomycetes</taxon>
        <taxon>Glycomycetales</taxon>
        <taxon>Glycomycetaceae</taxon>
        <taxon>Glycomyces</taxon>
    </lineage>
</organism>
<dbReference type="RefSeq" id="WP_208497459.1">
    <property type="nucleotide sequence ID" value="NZ_JAGFNP010000009.1"/>
</dbReference>
<keyword evidence="4" id="KW-1185">Reference proteome</keyword>